<evidence type="ECO:0000256" key="3">
    <source>
        <dbReference type="ARBA" id="ARBA00023157"/>
    </source>
</evidence>
<keyword evidence="1 8" id="KW-0646">Protease inhibitor</keyword>
<protein>
    <submittedName>
        <fullName evidence="8">Kunitz-type protease inhibitor 1-like</fullName>
    </submittedName>
</protein>
<organism evidence="7 8">
    <name type="scientific">Limulus polyphemus</name>
    <name type="common">Atlantic horseshoe crab</name>
    <dbReference type="NCBI Taxonomy" id="6850"/>
    <lineage>
        <taxon>Eukaryota</taxon>
        <taxon>Metazoa</taxon>
        <taxon>Ecdysozoa</taxon>
        <taxon>Arthropoda</taxon>
        <taxon>Chelicerata</taxon>
        <taxon>Merostomata</taxon>
        <taxon>Xiphosura</taxon>
        <taxon>Limulidae</taxon>
        <taxon>Limulus</taxon>
    </lineage>
</organism>
<dbReference type="RefSeq" id="XP_022254649.1">
    <property type="nucleotide sequence ID" value="XM_022398941.1"/>
</dbReference>
<dbReference type="PROSITE" id="PS50279">
    <property type="entry name" value="BPTI_KUNITZ_2"/>
    <property type="match status" value="1"/>
</dbReference>
<keyword evidence="3" id="KW-1015">Disulfide bond</keyword>
<dbReference type="PANTHER" id="PTHR10083:SF374">
    <property type="entry name" value="BPTI_KUNITZ INHIBITOR DOMAIN-CONTAINING PROTEIN"/>
    <property type="match status" value="1"/>
</dbReference>
<dbReference type="SUPFAM" id="SSF57362">
    <property type="entry name" value="BPTI-like"/>
    <property type="match status" value="1"/>
</dbReference>
<dbReference type="InterPro" id="IPR013783">
    <property type="entry name" value="Ig-like_fold"/>
</dbReference>
<feature type="domain" description="BPTI/Kunitz inhibitor" evidence="5">
    <location>
        <begin position="134"/>
        <end position="184"/>
    </location>
</feature>
<dbReference type="PRINTS" id="PR00759">
    <property type="entry name" value="BASICPTASE"/>
</dbReference>
<dbReference type="Proteomes" id="UP000694941">
    <property type="component" value="Unplaced"/>
</dbReference>
<dbReference type="Gene3D" id="2.60.40.10">
    <property type="entry name" value="Immunoglobulins"/>
    <property type="match status" value="1"/>
</dbReference>
<dbReference type="Pfam" id="PF00041">
    <property type="entry name" value="fn3"/>
    <property type="match status" value="1"/>
</dbReference>
<evidence type="ECO:0000256" key="1">
    <source>
        <dbReference type="ARBA" id="ARBA00022690"/>
    </source>
</evidence>
<feature type="non-terminal residue" evidence="8">
    <location>
        <position position="198"/>
    </location>
</feature>
<dbReference type="InterPro" id="IPR020901">
    <property type="entry name" value="Prtase_inh_Kunz-CS"/>
</dbReference>
<evidence type="ECO:0000313" key="8">
    <source>
        <dbReference type="RefSeq" id="XP_022254649.1"/>
    </source>
</evidence>
<dbReference type="InterPro" id="IPR036116">
    <property type="entry name" value="FN3_sf"/>
</dbReference>
<dbReference type="PANTHER" id="PTHR10083">
    <property type="entry name" value="KUNITZ-TYPE PROTEASE INHIBITOR-RELATED"/>
    <property type="match status" value="1"/>
</dbReference>
<name>A0ABM1TFJ3_LIMPO</name>
<proteinExistence type="predicted"/>
<dbReference type="InterPro" id="IPR002223">
    <property type="entry name" value="Kunitz_BPTI"/>
</dbReference>
<dbReference type="CDD" id="cd00109">
    <property type="entry name" value="Kunitz-type"/>
    <property type="match status" value="1"/>
</dbReference>
<evidence type="ECO:0000256" key="2">
    <source>
        <dbReference type="ARBA" id="ARBA00022900"/>
    </source>
</evidence>
<keyword evidence="2" id="KW-0722">Serine protease inhibitor</keyword>
<evidence type="ECO:0000259" key="5">
    <source>
        <dbReference type="PROSITE" id="PS50279"/>
    </source>
</evidence>
<reference evidence="8" key="1">
    <citation type="submission" date="2025-08" db="UniProtKB">
        <authorList>
            <consortium name="RefSeq"/>
        </authorList>
    </citation>
    <scope>IDENTIFICATION</scope>
    <source>
        <tissue evidence="8">Muscle</tissue>
    </source>
</reference>
<dbReference type="CDD" id="cd00063">
    <property type="entry name" value="FN3"/>
    <property type="match status" value="1"/>
</dbReference>
<dbReference type="PROSITE" id="PS00280">
    <property type="entry name" value="BPTI_KUNITZ_1"/>
    <property type="match status" value="1"/>
</dbReference>
<dbReference type="InterPro" id="IPR003961">
    <property type="entry name" value="FN3_dom"/>
</dbReference>
<accession>A0ABM1TFJ3</accession>
<evidence type="ECO:0000259" key="6">
    <source>
        <dbReference type="PROSITE" id="PS50853"/>
    </source>
</evidence>
<feature type="signal peptide" evidence="4">
    <location>
        <begin position="1"/>
        <end position="29"/>
    </location>
</feature>
<gene>
    <name evidence="8" type="primary">LOC111088524</name>
</gene>
<dbReference type="PROSITE" id="PS50853">
    <property type="entry name" value="FN3"/>
    <property type="match status" value="1"/>
</dbReference>
<dbReference type="InterPro" id="IPR036880">
    <property type="entry name" value="Kunitz_BPTI_sf"/>
</dbReference>
<dbReference type="InterPro" id="IPR050098">
    <property type="entry name" value="TFPI/VKTCI-like"/>
</dbReference>
<dbReference type="GO" id="GO:0030414">
    <property type="term" value="F:peptidase inhibitor activity"/>
    <property type="evidence" value="ECO:0007669"/>
    <property type="project" value="UniProtKB-KW"/>
</dbReference>
<feature type="chain" id="PRO_5045631232" evidence="4">
    <location>
        <begin position="30"/>
        <end position="198"/>
    </location>
</feature>
<evidence type="ECO:0000313" key="7">
    <source>
        <dbReference type="Proteomes" id="UP000694941"/>
    </source>
</evidence>
<evidence type="ECO:0000256" key="4">
    <source>
        <dbReference type="SAM" id="SignalP"/>
    </source>
</evidence>
<keyword evidence="4" id="KW-0732">Signal</keyword>
<dbReference type="Gene3D" id="4.10.410.10">
    <property type="entry name" value="Pancreatic trypsin inhibitor Kunitz domain"/>
    <property type="match status" value="1"/>
</dbReference>
<dbReference type="GeneID" id="111088524"/>
<dbReference type="SMART" id="SM00131">
    <property type="entry name" value="KU"/>
    <property type="match status" value="1"/>
</dbReference>
<sequence>MKERTRRNTKLLVPLFVVIECCLLWTSLSFPVPAPGNLVVTESRVLPYTLDLRWDPPVNYKHEIVGYKIYYLVSTSESSSDWKVHIISGNDTFTSIPAPELVSPDSKYLLRLQAVGRNGTGLVSEEFTYVRDICRMPRDHGPCRESLQRYHYSPSHQSCVSFIYGGCGGNVNNFETREECETKCVGGNPYYSTEDPYI</sequence>
<dbReference type="SUPFAM" id="SSF49265">
    <property type="entry name" value="Fibronectin type III"/>
    <property type="match status" value="1"/>
</dbReference>
<keyword evidence="7" id="KW-1185">Reference proteome</keyword>
<feature type="domain" description="Fibronectin type-III" evidence="6">
    <location>
        <begin position="34"/>
        <end position="137"/>
    </location>
</feature>
<dbReference type="Pfam" id="PF00014">
    <property type="entry name" value="Kunitz_BPTI"/>
    <property type="match status" value="1"/>
</dbReference>